<dbReference type="PROSITE" id="PS00337">
    <property type="entry name" value="BETA_LACTAMASE_D"/>
    <property type="match status" value="1"/>
</dbReference>
<evidence type="ECO:0000256" key="2">
    <source>
        <dbReference type="ARBA" id="ARBA00007898"/>
    </source>
</evidence>
<evidence type="ECO:0000256" key="7">
    <source>
        <dbReference type="PIRSR" id="PIRSR602137-50"/>
    </source>
</evidence>
<gene>
    <name evidence="11" type="ORF">GGQ64_003510</name>
</gene>
<keyword evidence="6 8" id="KW-0046">Antibiotic resistance</keyword>
<evidence type="ECO:0000256" key="4">
    <source>
        <dbReference type="ARBA" id="ARBA00022729"/>
    </source>
</evidence>
<dbReference type="InterPro" id="IPR001460">
    <property type="entry name" value="PCN-bd_Tpept"/>
</dbReference>
<feature type="signal peptide" evidence="9">
    <location>
        <begin position="1"/>
        <end position="22"/>
    </location>
</feature>
<dbReference type="GO" id="GO:0008800">
    <property type="term" value="F:beta-lactamase activity"/>
    <property type="evidence" value="ECO:0007669"/>
    <property type="project" value="UniProtKB-UniRule"/>
</dbReference>
<evidence type="ECO:0000256" key="1">
    <source>
        <dbReference type="ARBA" id="ARBA00001526"/>
    </source>
</evidence>
<dbReference type="Proteomes" id="UP000574761">
    <property type="component" value="Unassembled WGS sequence"/>
</dbReference>
<organism evidence="11 12">
    <name type="scientific">Mycoplana azooxidifex</name>
    <dbReference type="NCBI Taxonomy" id="1636188"/>
    <lineage>
        <taxon>Bacteria</taxon>
        <taxon>Pseudomonadati</taxon>
        <taxon>Pseudomonadota</taxon>
        <taxon>Alphaproteobacteria</taxon>
        <taxon>Hyphomicrobiales</taxon>
        <taxon>Rhizobiaceae</taxon>
        <taxon>Mycoplana</taxon>
    </lineage>
</organism>
<keyword evidence="5 8" id="KW-0378">Hydrolase</keyword>
<feature type="modified residue" description="N6-carboxylysine" evidence="7">
    <location>
        <position position="55"/>
    </location>
</feature>
<dbReference type="Gene3D" id="3.40.710.10">
    <property type="entry name" value="DD-peptidase/beta-lactamase superfamily"/>
    <property type="match status" value="1"/>
</dbReference>
<dbReference type="EC" id="3.5.2.6" evidence="3 8"/>
<comment type="caution">
    <text evidence="11">The sequence shown here is derived from an EMBL/GenBank/DDBJ whole genome shotgun (WGS) entry which is preliminary data.</text>
</comment>
<keyword evidence="4 9" id="KW-0732">Signal</keyword>
<dbReference type="GO" id="GO:0071555">
    <property type="term" value="P:cell wall organization"/>
    <property type="evidence" value="ECO:0007669"/>
    <property type="project" value="TreeGrafter"/>
</dbReference>
<name>A0A7W6D7R2_9HYPH</name>
<dbReference type="InterPro" id="IPR012338">
    <property type="entry name" value="Beta-lactam/transpept-like"/>
</dbReference>
<dbReference type="RefSeq" id="WP_183806546.1">
    <property type="nucleotide sequence ID" value="NZ_JACIEE010000007.1"/>
</dbReference>
<comment type="catalytic activity">
    <reaction evidence="1 8">
        <text>a beta-lactam + H2O = a substituted beta-amino acid</text>
        <dbReference type="Rhea" id="RHEA:20401"/>
        <dbReference type="ChEBI" id="CHEBI:15377"/>
        <dbReference type="ChEBI" id="CHEBI:35627"/>
        <dbReference type="ChEBI" id="CHEBI:140347"/>
        <dbReference type="EC" id="3.5.2.6"/>
    </reaction>
</comment>
<evidence type="ECO:0000256" key="8">
    <source>
        <dbReference type="RuleBase" id="RU361140"/>
    </source>
</evidence>
<reference evidence="11 12" key="1">
    <citation type="submission" date="2020-08" db="EMBL/GenBank/DDBJ databases">
        <title>Genomic Encyclopedia of Type Strains, Phase IV (KMG-IV): sequencing the most valuable type-strain genomes for metagenomic binning, comparative biology and taxonomic classification.</title>
        <authorList>
            <person name="Goeker M."/>
        </authorList>
    </citation>
    <scope>NUCLEOTIDE SEQUENCE [LARGE SCALE GENOMIC DNA]</scope>
    <source>
        <strain evidence="11 12">DSM 100211</strain>
    </source>
</reference>
<evidence type="ECO:0000259" key="10">
    <source>
        <dbReference type="Pfam" id="PF00905"/>
    </source>
</evidence>
<dbReference type="Pfam" id="PF00905">
    <property type="entry name" value="Transpeptidase"/>
    <property type="match status" value="1"/>
</dbReference>
<evidence type="ECO:0000256" key="5">
    <source>
        <dbReference type="ARBA" id="ARBA00022801"/>
    </source>
</evidence>
<dbReference type="GO" id="GO:0017001">
    <property type="term" value="P:antibiotic catabolic process"/>
    <property type="evidence" value="ECO:0007669"/>
    <property type="project" value="InterPro"/>
</dbReference>
<dbReference type="InterPro" id="IPR050515">
    <property type="entry name" value="Beta-lactam/transpept"/>
</dbReference>
<dbReference type="GO" id="GO:0046677">
    <property type="term" value="P:response to antibiotic"/>
    <property type="evidence" value="ECO:0007669"/>
    <property type="project" value="UniProtKB-UniRule"/>
</dbReference>
<sequence length="268" mass="29714">MKIYFAYLGVLAAVGLAMPAQAKTICTVVADAATGTALVEQGNCAERYTPASTFKVALSLMGYDSGFLADAHAPKLPFREGYADWGGENWTQATDPTRWMKYSVVWFSQVMAQSLGEQNLHHYAVKFGYGNADFGGDPDKNNGLERAWISSSLKISPLEQVAFLRKLVNRELPVSSRATDMTMKIMETTELPDGWTAKGKTGMAYPRKQDGAFDYDHPWGWYVGWATRGERTLVFARLVQEEKRQKGSAGARVRDGLFKEFPSLVPTE</sequence>
<dbReference type="SUPFAM" id="SSF56601">
    <property type="entry name" value="beta-lactamase/transpeptidase-like"/>
    <property type="match status" value="1"/>
</dbReference>
<dbReference type="InterPro" id="IPR002137">
    <property type="entry name" value="Beta-lactam_class-D_AS"/>
</dbReference>
<dbReference type="NCBIfam" id="NF000270">
    <property type="entry name" value="bla_class_D_alt"/>
    <property type="match status" value="1"/>
</dbReference>
<dbReference type="GO" id="GO:0008658">
    <property type="term" value="F:penicillin binding"/>
    <property type="evidence" value="ECO:0007669"/>
    <property type="project" value="InterPro"/>
</dbReference>
<evidence type="ECO:0000256" key="9">
    <source>
        <dbReference type="SAM" id="SignalP"/>
    </source>
</evidence>
<evidence type="ECO:0000313" key="12">
    <source>
        <dbReference type="Proteomes" id="UP000574761"/>
    </source>
</evidence>
<protein>
    <recommendedName>
        <fullName evidence="3 8">Beta-lactamase</fullName>
        <ecNumber evidence="3 8">3.5.2.6</ecNumber>
    </recommendedName>
</protein>
<dbReference type="PANTHER" id="PTHR30627:SF6">
    <property type="entry name" value="BETA-LACTAMASE YBXI-RELATED"/>
    <property type="match status" value="1"/>
</dbReference>
<dbReference type="EMBL" id="JACIEE010000007">
    <property type="protein sequence ID" value="MBB3978276.1"/>
    <property type="molecule type" value="Genomic_DNA"/>
</dbReference>
<dbReference type="PANTHER" id="PTHR30627">
    <property type="entry name" value="PEPTIDOGLYCAN D,D-TRANSPEPTIDASE"/>
    <property type="match status" value="1"/>
</dbReference>
<proteinExistence type="inferred from homology"/>
<keyword evidence="12" id="KW-1185">Reference proteome</keyword>
<comment type="similarity">
    <text evidence="2 8">Belongs to the class-D beta-lactamase family.</text>
</comment>
<feature type="chain" id="PRO_5030702989" description="Beta-lactamase" evidence="9">
    <location>
        <begin position="23"/>
        <end position="268"/>
    </location>
</feature>
<feature type="active site" description="Acyl-ester intermediate" evidence="7">
    <location>
        <position position="52"/>
    </location>
</feature>
<dbReference type="AlphaFoldDB" id="A0A7W6D7R2"/>
<feature type="domain" description="Penicillin-binding protein transpeptidase" evidence="10">
    <location>
        <begin position="26"/>
        <end position="253"/>
    </location>
</feature>
<evidence type="ECO:0000256" key="6">
    <source>
        <dbReference type="ARBA" id="ARBA00023251"/>
    </source>
</evidence>
<evidence type="ECO:0000313" key="11">
    <source>
        <dbReference type="EMBL" id="MBB3978276.1"/>
    </source>
</evidence>
<accession>A0A7W6D7R2</accession>
<evidence type="ECO:0000256" key="3">
    <source>
        <dbReference type="ARBA" id="ARBA00012865"/>
    </source>
</evidence>
<dbReference type="GO" id="GO:0005886">
    <property type="term" value="C:plasma membrane"/>
    <property type="evidence" value="ECO:0007669"/>
    <property type="project" value="TreeGrafter"/>
</dbReference>